<name>A0A430F8G5_9BIFI</name>
<proteinExistence type="inferred from homology"/>
<dbReference type="GO" id="GO:0016668">
    <property type="term" value="F:oxidoreductase activity, acting on a sulfur group of donors, NAD(P) as acceptor"/>
    <property type="evidence" value="ECO:0007669"/>
    <property type="project" value="InterPro"/>
</dbReference>
<keyword evidence="4" id="KW-0521">NADP</keyword>
<feature type="binding site" evidence="9">
    <location>
        <position position="54"/>
    </location>
    <ligand>
        <name>FAD</name>
        <dbReference type="ChEBI" id="CHEBI:57692"/>
    </ligand>
</feature>
<evidence type="ECO:0000256" key="10">
    <source>
        <dbReference type="PIRSR" id="PIRSR000350-4"/>
    </source>
</evidence>
<dbReference type="GO" id="GO:0050660">
    <property type="term" value="F:flavin adenine dinucleotide binding"/>
    <property type="evidence" value="ECO:0007669"/>
    <property type="project" value="TreeGrafter"/>
</dbReference>
<evidence type="ECO:0000256" key="1">
    <source>
        <dbReference type="ARBA" id="ARBA00007532"/>
    </source>
</evidence>
<feature type="binding site" evidence="9">
    <location>
        <begin position="176"/>
        <end position="183"/>
    </location>
    <ligand>
        <name>NAD(+)</name>
        <dbReference type="ChEBI" id="CHEBI:57540"/>
    </ligand>
</feature>
<dbReference type="RefSeq" id="WP_126031533.1">
    <property type="nucleotide sequence ID" value="NZ_QXGI01000002.1"/>
</dbReference>
<feature type="active site" description="Proton acceptor" evidence="8">
    <location>
        <position position="449"/>
    </location>
</feature>
<keyword evidence="7 11" id="KW-0676">Redox-active center</keyword>
<dbReference type="InterPro" id="IPR036188">
    <property type="entry name" value="FAD/NAD-bd_sf"/>
</dbReference>
<dbReference type="GO" id="GO:0003955">
    <property type="term" value="F:NAD(P)H dehydrogenase (quinone) activity"/>
    <property type="evidence" value="ECO:0007669"/>
    <property type="project" value="TreeGrafter"/>
</dbReference>
<sequence>MESRHVEHLIIGFGKAGKTLAARIAKEGGHVTLVERDRNMYGGTCINIGCLPSKSLILDAYAADRQGAEPRQAFAEAMAAKTALTSKLRAANYRKLDVLDGVTMLDGTARFTGAHTVLVDGADGVQTVLEADRIYIDTGAKPRIPDIEGIRTTPGVYDSTGMLSLPAFPKRVVILGAGFIGLEFASMLADFGSEVHVLQRNDRVLPREDADMAEAILDMLKRQGVEVVTDAVVTRVSPGSGDHAGEGVSVRVDAEVNGAAAVFDADAVLVAAGRVPETADLDLAAAGIEADANGGIVVDDLLRTTDENVWAMGDCNGGPQHTYISLDDYRIVWSQISPDAPEYSRAQRRNVPSCVFLHVPYARVGLNERDAAEQGIAVQVHTLPTAAVPKAVVMRETEGLLKALTDPRTGRILGVTLLCPEAHEMINTAKVAMDLQVDAVYMRNAIFTHPTMTEAFNDLFA</sequence>
<dbReference type="PRINTS" id="PR00368">
    <property type="entry name" value="FADPNR"/>
</dbReference>
<dbReference type="PANTHER" id="PTHR43014">
    <property type="entry name" value="MERCURIC REDUCTASE"/>
    <property type="match status" value="1"/>
</dbReference>
<evidence type="ECO:0000256" key="2">
    <source>
        <dbReference type="ARBA" id="ARBA00022630"/>
    </source>
</evidence>
<evidence type="ECO:0000256" key="11">
    <source>
        <dbReference type="RuleBase" id="RU003691"/>
    </source>
</evidence>
<protein>
    <submittedName>
        <fullName evidence="14">Pyridine nucleotide-disulfide oxidoreductase</fullName>
    </submittedName>
</protein>
<reference evidence="14 15" key="1">
    <citation type="submission" date="2018-09" db="EMBL/GenBank/DDBJ databases">
        <title>Characterization of the phylogenetic diversity of five novel species belonging to the genus Bifidobacterium.</title>
        <authorList>
            <person name="Lugli G.A."/>
            <person name="Duranti S."/>
            <person name="Milani C."/>
        </authorList>
    </citation>
    <scope>NUCLEOTIDE SEQUENCE [LARGE SCALE GENOMIC DNA]</scope>
    <source>
        <strain evidence="14 15">2020B</strain>
    </source>
</reference>
<organism evidence="14 15">
    <name type="scientific">Bifidobacterium castoris</name>
    <dbReference type="NCBI Taxonomy" id="2306972"/>
    <lineage>
        <taxon>Bacteria</taxon>
        <taxon>Bacillati</taxon>
        <taxon>Actinomycetota</taxon>
        <taxon>Actinomycetes</taxon>
        <taxon>Bifidobacteriales</taxon>
        <taxon>Bifidobacteriaceae</taxon>
        <taxon>Bifidobacterium</taxon>
    </lineage>
</organism>
<accession>A0A430F8G5</accession>
<dbReference type="InterPro" id="IPR004099">
    <property type="entry name" value="Pyr_nucl-diS_OxRdtase_dimer"/>
</dbReference>
<dbReference type="SUPFAM" id="SSF55424">
    <property type="entry name" value="FAD/NAD-linked reductases, dimerisation (C-terminal) domain"/>
    <property type="match status" value="1"/>
</dbReference>
<dbReference type="AlphaFoldDB" id="A0A430F8G5"/>
<dbReference type="Pfam" id="PF07992">
    <property type="entry name" value="Pyr_redox_2"/>
    <property type="match status" value="1"/>
</dbReference>
<gene>
    <name evidence="14" type="ORF">D2E22_0468</name>
</gene>
<feature type="domain" description="Pyridine nucleotide-disulphide oxidoreductase dimerisation" evidence="12">
    <location>
        <begin position="351"/>
        <end position="458"/>
    </location>
</feature>
<evidence type="ECO:0000313" key="15">
    <source>
        <dbReference type="Proteomes" id="UP000288052"/>
    </source>
</evidence>
<comment type="cofactor">
    <cofactor evidence="9">
        <name>FAD</name>
        <dbReference type="ChEBI" id="CHEBI:57692"/>
    </cofactor>
    <text evidence="9">Binds 1 FAD per subunit.</text>
</comment>
<dbReference type="PIRSF" id="PIRSF000350">
    <property type="entry name" value="Mercury_reductase_MerA"/>
    <property type="match status" value="1"/>
</dbReference>
<evidence type="ECO:0000256" key="9">
    <source>
        <dbReference type="PIRSR" id="PIRSR000350-3"/>
    </source>
</evidence>
<dbReference type="PANTHER" id="PTHR43014:SF4">
    <property type="entry name" value="PYRIDINE NUCLEOTIDE-DISULFIDE OXIDOREDUCTASE RCLA-RELATED"/>
    <property type="match status" value="1"/>
</dbReference>
<dbReference type="Gene3D" id="3.50.50.60">
    <property type="entry name" value="FAD/NAD(P)-binding domain"/>
    <property type="match status" value="2"/>
</dbReference>
<feature type="binding site" evidence="9">
    <location>
        <position position="314"/>
    </location>
    <ligand>
        <name>FAD</name>
        <dbReference type="ChEBI" id="CHEBI:57692"/>
    </ligand>
</feature>
<dbReference type="InterPro" id="IPR012999">
    <property type="entry name" value="Pyr_OxRdtase_I_AS"/>
</dbReference>
<dbReference type="OrthoDB" id="9800167at2"/>
<evidence type="ECO:0000256" key="8">
    <source>
        <dbReference type="PIRSR" id="PIRSR000350-2"/>
    </source>
</evidence>
<keyword evidence="6" id="KW-1015">Disulfide bond</keyword>
<dbReference type="SUPFAM" id="SSF51905">
    <property type="entry name" value="FAD/NAD(P)-binding domain"/>
    <property type="match status" value="1"/>
</dbReference>
<evidence type="ECO:0000256" key="6">
    <source>
        <dbReference type="ARBA" id="ARBA00023157"/>
    </source>
</evidence>
<dbReference type="FunFam" id="3.30.390.30:FF:000001">
    <property type="entry name" value="Dihydrolipoyl dehydrogenase"/>
    <property type="match status" value="1"/>
</dbReference>
<keyword evidence="9" id="KW-0547">Nucleotide-binding</keyword>
<evidence type="ECO:0000256" key="7">
    <source>
        <dbReference type="ARBA" id="ARBA00023284"/>
    </source>
</evidence>
<dbReference type="PROSITE" id="PS00076">
    <property type="entry name" value="PYRIDINE_REDOX_1"/>
    <property type="match status" value="1"/>
</dbReference>
<keyword evidence="15" id="KW-1185">Reference proteome</keyword>
<evidence type="ECO:0000256" key="3">
    <source>
        <dbReference type="ARBA" id="ARBA00022827"/>
    </source>
</evidence>
<evidence type="ECO:0000313" key="14">
    <source>
        <dbReference type="EMBL" id="RSX49048.1"/>
    </source>
</evidence>
<dbReference type="InterPro" id="IPR001100">
    <property type="entry name" value="Pyr_nuc-diS_OxRdtase"/>
</dbReference>
<comment type="similarity">
    <text evidence="1 11">Belongs to the class-I pyridine nucleotide-disulfide oxidoreductase family.</text>
</comment>
<dbReference type="Gene3D" id="3.30.390.30">
    <property type="match status" value="1"/>
</dbReference>
<keyword evidence="2 11" id="KW-0285">Flavoprotein</keyword>
<feature type="domain" description="FAD/NAD(P)-binding" evidence="13">
    <location>
        <begin position="8"/>
        <end position="324"/>
    </location>
</feature>
<keyword evidence="9" id="KW-0520">NAD</keyword>
<dbReference type="InterPro" id="IPR023753">
    <property type="entry name" value="FAD/NAD-binding_dom"/>
</dbReference>
<feature type="disulfide bond" description="Redox-active" evidence="10">
    <location>
        <begin position="45"/>
        <end position="50"/>
    </location>
</feature>
<evidence type="ECO:0000256" key="4">
    <source>
        <dbReference type="ARBA" id="ARBA00022857"/>
    </source>
</evidence>
<dbReference type="Proteomes" id="UP000288052">
    <property type="component" value="Unassembled WGS sequence"/>
</dbReference>
<dbReference type="PRINTS" id="PR00411">
    <property type="entry name" value="PNDRDTASEI"/>
</dbReference>
<evidence type="ECO:0000259" key="12">
    <source>
        <dbReference type="Pfam" id="PF02852"/>
    </source>
</evidence>
<feature type="binding site" evidence="9">
    <location>
        <position position="273"/>
    </location>
    <ligand>
        <name>NAD(+)</name>
        <dbReference type="ChEBI" id="CHEBI:57540"/>
    </ligand>
</feature>
<keyword evidence="3 9" id="KW-0274">FAD</keyword>
<comment type="caution">
    <text evidence="14">The sequence shown here is derived from an EMBL/GenBank/DDBJ whole genome shotgun (WGS) entry which is preliminary data.</text>
</comment>
<dbReference type="InterPro" id="IPR016156">
    <property type="entry name" value="FAD/NAD-linked_Rdtase_dimer_sf"/>
</dbReference>
<dbReference type="Pfam" id="PF02852">
    <property type="entry name" value="Pyr_redox_dim"/>
    <property type="match status" value="1"/>
</dbReference>
<evidence type="ECO:0000259" key="13">
    <source>
        <dbReference type="Pfam" id="PF07992"/>
    </source>
</evidence>
<keyword evidence="5 11" id="KW-0560">Oxidoreductase</keyword>
<dbReference type="EMBL" id="QXGI01000002">
    <property type="protein sequence ID" value="RSX49048.1"/>
    <property type="molecule type" value="Genomic_DNA"/>
</dbReference>
<evidence type="ECO:0000256" key="5">
    <source>
        <dbReference type="ARBA" id="ARBA00023002"/>
    </source>
</evidence>